<dbReference type="KEGG" id="pma:Pro_0099"/>
<dbReference type="InterPro" id="IPR006037">
    <property type="entry name" value="RCK_C"/>
</dbReference>
<name>Q7VEB4_PROMA</name>
<dbReference type="SUPFAM" id="SSF51735">
    <property type="entry name" value="NAD(P)-binding Rossmann-fold domains"/>
    <property type="match status" value="1"/>
</dbReference>
<dbReference type="InterPro" id="IPR003148">
    <property type="entry name" value="RCK_N"/>
</dbReference>
<dbReference type="EnsemblBacteria" id="AAP99145">
    <property type="protein sequence ID" value="AAP99145"/>
    <property type="gene ID" value="Pro_0099"/>
</dbReference>
<dbReference type="Proteomes" id="UP000001420">
    <property type="component" value="Chromosome"/>
</dbReference>
<keyword evidence="4" id="KW-1185">Reference proteome</keyword>
<dbReference type="Gene3D" id="3.30.70.1450">
    <property type="entry name" value="Regulator of K+ conductance, C-terminal domain"/>
    <property type="match status" value="1"/>
</dbReference>
<dbReference type="PANTHER" id="PTHR43833:SF7">
    <property type="entry name" value="KTR SYSTEM POTASSIUM UPTAKE PROTEIN C"/>
    <property type="match status" value="1"/>
</dbReference>
<organism evidence="3 4">
    <name type="scientific">Prochlorococcus marinus (strain SARG / CCMP1375 / SS120)</name>
    <dbReference type="NCBI Taxonomy" id="167539"/>
    <lineage>
        <taxon>Bacteria</taxon>
        <taxon>Bacillati</taxon>
        <taxon>Cyanobacteriota</taxon>
        <taxon>Cyanophyceae</taxon>
        <taxon>Synechococcales</taxon>
        <taxon>Prochlorococcaceae</taxon>
        <taxon>Prochlorococcus</taxon>
    </lineage>
</organism>
<dbReference type="HOGENOM" id="CLU_046525_3_2_3"/>
<dbReference type="PROSITE" id="PS51201">
    <property type="entry name" value="RCK_N"/>
    <property type="match status" value="1"/>
</dbReference>
<dbReference type="SUPFAM" id="SSF116726">
    <property type="entry name" value="TrkA C-terminal domain-like"/>
    <property type="match status" value="1"/>
</dbReference>
<evidence type="ECO:0000313" key="3">
    <source>
        <dbReference type="EMBL" id="AAP99145.1"/>
    </source>
</evidence>
<dbReference type="InterPro" id="IPR036721">
    <property type="entry name" value="RCK_C_sf"/>
</dbReference>
<dbReference type="eggNOG" id="COG0569">
    <property type="taxonomic scope" value="Bacteria"/>
</dbReference>
<dbReference type="PATRIC" id="fig|167539.5.peg.105"/>
<evidence type="ECO:0000259" key="2">
    <source>
        <dbReference type="PROSITE" id="PS51202"/>
    </source>
</evidence>
<dbReference type="AlphaFoldDB" id="Q7VEB4"/>
<evidence type="ECO:0000259" key="1">
    <source>
        <dbReference type="PROSITE" id="PS51201"/>
    </source>
</evidence>
<dbReference type="InterPro" id="IPR036291">
    <property type="entry name" value="NAD(P)-bd_dom_sf"/>
</dbReference>
<feature type="domain" description="RCK C-terminal" evidence="2">
    <location>
        <begin position="163"/>
        <end position="243"/>
    </location>
</feature>
<sequence length="243" mass="26971">MNSIVGGKKMSQWWRWLRNKDDESLGFAVVGIGRFGTAVCRELIRNGAEVLAVDSSERAIEDLRQLEPSIEARVVDSTDEESMREAGVLEMGTVVVGISEPIEASITTTLIAKDTEGSRVQQVIARATSDLHERMLTRVGADRVVFPSRMQGERLGLELVRPNLIERLELDAQTGIDEIKVPELFIGSSLRDLNLRKNYLVNVLAAGPAERLTVNPPAKYILEKDHVLVVMGLMEDLQKLPQV</sequence>
<dbReference type="EMBL" id="AE017126">
    <property type="protein sequence ID" value="AAP99145.1"/>
    <property type="molecule type" value="Genomic_DNA"/>
</dbReference>
<dbReference type="OrthoDB" id="9776294at2"/>
<protein>
    <submittedName>
        <fullName evidence="3">K+ transport system, NAD-binding component</fullName>
    </submittedName>
</protein>
<gene>
    <name evidence="3" type="primary">trkA</name>
    <name evidence="3" type="ordered locus">Pro_0099</name>
</gene>
<accession>Q7VEB4</accession>
<proteinExistence type="predicted"/>
<feature type="domain" description="RCK N-terminal" evidence="1">
    <location>
        <begin position="24"/>
        <end position="145"/>
    </location>
</feature>
<dbReference type="STRING" id="167539.Pro_0099"/>
<dbReference type="PROSITE" id="PS51202">
    <property type="entry name" value="RCK_C"/>
    <property type="match status" value="1"/>
</dbReference>
<dbReference type="InterPro" id="IPR050721">
    <property type="entry name" value="Trk_Ktr_HKT_K-transport"/>
</dbReference>
<dbReference type="Pfam" id="PF02254">
    <property type="entry name" value="TrkA_N"/>
    <property type="match status" value="1"/>
</dbReference>
<dbReference type="GO" id="GO:0008324">
    <property type="term" value="F:monoatomic cation transmembrane transporter activity"/>
    <property type="evidence" value="ECO:0007669"/>
    <property type="project" value="InterPro"/>
</dbReference>
<dbReference type="Gene3D" id="3.40.50.720">
    <property type="entry name" value="NAD(P)-binding Rossmann-like Domain"/>
    <property type="match status" value="1"/>
</dbReference>
<reference evidence="3 4" key="1">
    <citation type="journal article" date="2003" name="Proc. Natl. Acad. Sci. U.S.A.">
        <title>Genome sequence of the cyanobacterium Prochlorococcus marinus SS120, a nearly minimal oxyphototrophic genome.</title>
        <authorList>
            <person name="Dufresne A."/>
            <person name="Salanoubat M."/>
            <person name="Partensky F."/>
            <person name="Artiguenave F."/>
            <person name="Axmann I.M."/>
            <person name="Barbe V."/>
            <person name="Duprat S."/>
            <person name="Galperin M.Y."/>
            <person name="Koonin E.V."/>
            <person name="Le Gall F."/>
            <person name="Makarova K.S."/>
            <person name="Ostrowski M."/>
            <person name="Oztas S."/>
            <person name="Robert C."/>
            <person name="Rogozin I.B."/>
            <person name="Scanlan D.J."/>
            <person name="Tandeau de Marsac N."/>
            <person name="Weissenbach J."/>
            <person name="Wincker P."/>
            <person name="Wolf Y.I."/>
            <person name="Hess W.R."/>
        </authorList>
    </citation>
    <scope>NUCLEOTIDE SEQUENCE [LARGE SCALE GENOMIC DNA]</scope>
    <source>
        <strain evidence="4">SARG / CCMP1375 / SS120</strain>
    </source>
</reference>
<dbReference type="PANTHER" id="PTHR43833">
    <property type="entry name" value="POTASSIUM CHANNEL PROTEIN 2-RELATED-RELATED"/>
    <property type="match status" value="1"/>
</dbReference>
<dbReference type="GO" id="GO:0006813">
    <property type="term" value="P:potassium ion transport"/>
    <property type="evidence" value="ECO:0007669"/>
    <property type="project" value="InterPro"/>
</dbReference>
<evidence type="ECO:0000313" key="4">
    <source>
        <dbReference type="Proteomes" id="UP000001420"/>
    </source>
</evidence>